<dbReference type="EMBL" id="SOCA01000006">
    <property type="protein sequence ID" value="TDU68074.1"/>
    <property type="molecule type" value="Genomic_DNA"/>
</dbReference>
<name>A0A4R7RR78_9BACT</name>
<sequence>MKLFIILGMLLGLAGVALLTYDLLQERTRQSILSQGRPTEGRVTGIVHPGSWFQPARITVEYHISGQRLQKDIDTSADLIALLDWEYEGIAKTPLHYLAYQPDIIALVADRDPLAPRRALDIVLLVSGAALLLLGNSKNHFHRCIASVSKSISPPATSR</sequence>
<gene>
    <name evidence="1" type="ORF">EI77_03191</name>
</gene>
<evidence type="ECO:0000313" key="1">
    <source>
        <dbReference type="EMBL" id="TDU68074.1"/>
    </source>
</evidence>
<comment type="caution">
    <text evidence="1">The sequence shown here is derived from an EMBL/GenBank/DDBJ whole genome shotgun (WGS) entry which is preliminary data.</text>
</comment>
<proteinExistence type="predicted"/>
<reference evidence="1 2" key="1">
    <citation type="submission" date="2019-03" db="EMBL/GenBank/DDBJ databases">
        <title>Genomic Encyclopedia of Archaeal and Bacterial Type Strains, Phase II (KMG-II): from individual species to whole genera.</title>
        <authorList>
            <person name="Goeker M."/>
        </authorList>
    </citation>
    <scope>NUCLEOTIDE SEQUENCE [LARGE SCALE GENOMIC DNA]</scope>
    <source>
        <strain evidence="1 2">ATCC 25309</strain>
    </source>
</reference>
<organism evidence="1 2">
    <name type="scientific">Prosthecobacter fusiformis</name>
    <dbReference type="NCBI Taxonomy" id="48464"/>
    <lineage>
        <taxon>Bacteria</taxon>
        <taxon>Pseudomonadati</taxon>
        <taxon>Verrucomicrobiota</taxon>
        <taxon>Verrucomicrobiia</taxon>
        <taxon>Verrucomicrobiales</taxon>
        <taxon>Verrucomicrobiaceae</taxon>
        <taxon>Prosthecobacter</taxon>
    </lineage>
</organism>
<dbReference type="Proteomes" id="UP000295662">
    <property type="component" value="Unassembled WGS sequence"/>
</dbReference>
<dbReference type="RefSeq" id="WP_133796218.1">
    <property type="nucleotide sequence ID" value="NZ_SOCA01000006.1"/>
</dbReference>
<protein>
    <submittedName>
        <fullName evidence="1">Uncharacterized protein</fullName>
    </submittedName>
</protein>
<evidence type="ECO:0000313" key="2">
    <source>
        <dbReference type="Proteomes" id="UP000295662"/>
    </source>
</evidence>
<dbReference type="AlphaFoldDB" id="A0A4R7RR78"/>
<accession>A0A4R7RR78</accession>
<keyword evidence="2" id="KW-1185">Reference proteome</keyword>